<keyword evidence="7" id="KW-1185">Reference proteome</keyword>
<evidence type="ECO:0000256" key="3">
    <source>
        <dbReference type="ARBA" id="ARBA00022989"/>
    </source>
</evidence>
<dbReference type="EMBL" id="BMAO01012306">
    <property type="protein sequence ID" value="GFQ80536.1"/>
    <property type="molecule type" value="Genomic_DNA"/>
</dbReference>
<evidence type="ECO:0000313" key="7">
    <source>
        <dbReference type="Proteomes" id="UP000887116"/>
    </source>
</evidence>
<name>A0A8X6KQM1_TRICU</name>
<reference evidence="6" key="1">
    <citation type="submission" date="2020-07" db="EMBL/GenBank/DDBJ databases">
        <title>Multicomponent nature underlies the extraordinary mechanical properties of spider dragline silk.</title>
        <authorList>
            <person name="Kono N."/>
            <person name="Nakamura H."/>
            <person name="Mori M."/>
            <person name="Yoshida Y."/>
            <person name="Ohtoshi R."/>
            <person name="Malay A.D."/>
            <person name="Moran D.A.P."/>
            <person name="Tomita M."/>
            <person name="Numata K."/>
            <person name="Arakawa K."/>
        </authorList>
    </citation>
    <scope>NUCLEOTIDE SEQUENCE</scope>
</reference>
<comment type="subcellular location">
    <subcellularLocation>
        <location evidence="1">Membrane</location>
    </subcellularLocation>
</comment>
<dbReference type="PANTHER" id="PTHR12953:SF0">
    <property type="entry name" value="SUN DOMAIN-CONTAINING OSSIFICATION FACTOR"/>
    <property type="match status" value="1"/>
</dbReference>
<evidence type="ECO:0000313" key="6">
    <source>
        <dbReference type="EMBL" id="GFQ80536.1"/>
    </source>
</evidence>
<evidence type="ECO:0000256" key="4">
    <source>
        <dbReference type="ARBA" id="ARBA00023136"/>
    </source>
</evidence>
<dbReference type="Proteomes" id="UP000887116">
    <property type="component" value="Unassembled WGS sequence"/>
</dbReference>
<dbReference type="AlphaFoldDB" id="A0A8X6KQM1"/>
<evidence type="ECO:0000256" key="5">
    <source>
        <dbReference type="SAM" id="Phobius"/>
    </source>
</evidence>
<dbReference type="InterPro" id="IPR045120">
    <property type="entry name" value="Suco/Slp1-like"/>
</dbReference>
<dbReference type="GO" id="GO:0016020">
    <property type="term" value="C:membrane"/>
    <property type="evidence" value="ECO:0007669"/>
    <property type="project" value="UniProtKB-SubCell"/>
</dbReference>
<dbReference type="OrthoDB" id="266334at2759"/>
<evidence type="ECO:0000256" key="1">
    <source>
        <dbReference type="ARBA" id="ARBA00004370"/>
    </source>
</evidence>
<keyword evidence="3 5" id="KW-1133">Transmembrane helix</keyword>
<keyword evidence="4 5" id="KW-0472">Membrane</keyword>
<protein>
    <recommendedName>
        <fullName evidence="8">SUN domain-containing protein</fullName>
    </recommendedName>
</protein>
<gene>
    <name evidence="6" type="primary">NCL1_39619</name>
    <name evidence="6" type="ORF">TNCT_445191</name>
</gene>
<dbReference type="PANTHER" id="PTHR12953">
    <property type="entry name" value="MEMBRANE PROTEIN CH1 RELATED"/>
    <property type="match status" value="1"/>
</dbReference>
<proteinExistence type="predicted"/>
<organism evidence="6 7">
    <name type="scientific">Trichonephila clavata</name>
    <name type="common">Joro spider</name>
    <name type="synonym">Nephila clavata</name>
    <dbReference type="NCBI Taxonomy" id="2740835"/>
    <lineage>
        <taxon>Eukaryota</taxon>
        <taxon>Metazoa</taxon>
        <taxon>Ecdysozoa</taxon>
        <taxon>Arthropoda</taxon>
        <taxon>Chelicerata</taxon>
        <taxon>Arachnida</taxon>
        <taxon>Araneae</taxon>
        <taxon>Araneomorphae</taxon>
        <taxon>Entelegynae</taxon>
        <taxon>Araneoidea</taxon>
        <taxon>Nephilidae</taxon>
        <taxon>Trichonephila</taxon>
    </lineage>
</organism>
<dbReference type="GO" id="GO:0034975">
    <property type="term" value="P:protein folding in endoplasmic reticulum"/>
    <property type="evidence" value="ECO:0007669"/>
    <property type="project" value="TreeGrafter"/>
</dbReference>
<evidence type="ECO:0000256" key="2">
    <source>
        <dbReference type="ARBA" id="ARBA00022692"/>
    </source>
</evidence>
<sequence length="403" mass="46891">MVYDYNEIIQESLGNNEKNISMKNETDIGKLKEMISNYTNENTSILNTLRIDTGMKRKFNSNSLLKICQMKEKYCNFTESSKTSSDHSACFFLKRIILKNDTCFDNIWLKTTSTAIFNSSYSDLDRESNFDYVQNNISDDKNKKLDEHLMEFHNFNTSSKNVSLQNINSSNKNKPNRTLEILSTNVKPSQQNSYNLEKIKNSTSPKSNRNIPYVNNKVSENIKEKKDANSGKHCDCSKDANVAEVKQNGSSSETFHFEYVEQDVIDSATQMQKESILVKLTMRIKESEINLNFINKYLQQLSESYKRQIQDMLSKFTGTVKAIRMTSEKAAAIDKQQEAYIKDLQHRMKLLNSKIQYLEMGQKNILKQVFELHGFFLILDLIIMSTIFSIFFNKFRRNEYSFK</sequence>
<accession>A0A8X6KQM1</accession>
<evidence type="ECO:0008006" key="8">
    <source>
        <dbReference type="Google" id="ProtNLM"/>
    </source>
</evidence>
<feature type="transmembrane region" description="Helical" evidence="5">
    <location>
        <begin position="372"/>
        <end position="393"/>
    </location>
</feature>
<keyword evidence="2 5" id="KW-0812">Transmembrane</keyword>
<comment type="caution">
    <text evidence="6">The sequence shown here is derived from an EMBL/GenBank/DDBJ whole genome shotgun (WGS) entry which is preliminary data.</text>
</comment>
<dbReference type="GO" id="GO:0005737">
    <property type="term" value="C:cytoplasm"/>
    <property type="evidence" value="ECO:0007669"/>
    <property type="project" value="TreeGrafter"/>
</dbReference>